<feature type="transmembrane region" description="Helical" evidence="1">
    <location>
        <begin position="67"/>
        <end position="87"/>
    </location>
</feature>
<evidence type="ECO:0000313" key="3">
    <source>
        <dbReference type="Proteomes" id="UP001501594"/>
    </source>
</evidence>
<protein>
    <submittedName>
        <fullName evidence="2">Uncharacterized protein</fullName>
    </submittedName>
</protein>
<keyword evidence="1" id="KW-0812">Transmembrane</keyword>
<keyword evidence="3" id="KW-1185">Reference proteome</keyword>
<gene>
    <name evidence="2" type="ORF">GCM10022256_19990</name>
</gene>
<keyword evidence="1" id="KW-1133">Transmembrane helix</keyword>
<evidence type="ECO:0000313" key="2">
    <source>
        <dbReference type="EMBL" id="GAA4266387.1"/>
    </source>
</evidence>
<organism evidence="2 3">
    <name type="scientific">Frondihabitans peucedani</name>
    <dbReference type="NCBI Taxonomy" id="598626"/>
    <lineage>
        <taxon>Bacteria</taxon>
        <taxon>Bacillati</taxon>
        <taxon>Actinomycetota</taxon>
        <taxon>Actinomycetes</taxon>
        <taxon>Micrococcales</taxon>
        <taxon>Microbacteriaceae</taxon>
        <taxon>Frondihabitans</taxon>
    </lineage>
</organism>
<comment type="caution">
    <text evidence="2">The sequence shown here is derived from an EMBL/GenBank/DDBJ whole genome shotgun (WGS) entry which is preliminary data.</text>
</comment>
<name>A0ABP8E2J6_9MICO</name>
<dbReference type="EMBL" id="BAABAU010000001">
    <property type="protein sequence ID" value="GAA4266387.1"/>
    <property type="molecule type" value="Genomic_DNA"/>
</dbReference>
<keyword evidence="1" id="KW-0472">Membrane</keyword>
<accession>A0ABP8E2J6</accession>
<reference evidence="3" key="1">
    <citation type="journal article" date="2019" name="Int. J. Syst. Evol. Microbiol.">
        <title>The Global Catalogue of Microorganisms (GCM) 10K type strain sequencing project: providing services to taxonomists for standard genome sequencing and annotation.</title>
        <authorList>
            <consortium name="The Broad Institute Genomics Platform"/>
            <consortium name="The Broad Institute Genome Sequencing Center for Infectious Disease"/>
            <person name="Wu L."/>
            <person name="Ma J."/>
        </authorList>
    </citation>
    <scope>NUCLEOTIDE SEQUENCE [LARGE SCALE GENOMIC DNA]</scope>
    <source>
        <strain evidence="3">JCM 17442</strain>
    </source>
</reference>
<evidence type="ECO:0000256" key="1">
    <source>
        <dbReference type="SAM" id="Phobius"/>
    </source>
</evidence>
<proteinExistence type="predicted"/>
<dbReference type="Proteomes" id="UP001501594">
    <property type="component" value="Unassembled WGS sequence"/>
</dbReference>
<feature type="transmembrane region" description="Helical" evidence="1">
    <location>
        <begin position="23"/>
        <end position="55"/>
    </location>
</feature>
<sequence length="88" mass="9185">MTHHESENAGRPRLVRTESWSCFALATLTLILVAADSPAAFVPLAAAFALFAHLGRRAGDRAAPRHALMAALPLCLGAAVVAIVRALA</sequence>